<evidence type="ECO:0000313" key="6">
    <source>
        <dbReference type="Proteomes" id="UP000600171"/>
    </source>
</evidence>
<protein>
    <recommendedName>
        <fullName evidence="2">Homoserine O-acetyltransferase</fullName>
        <shortName evidence="2">HAT</shortName>
        <ecNumber evidence="2">2.3.1.31</ecNumber>
    </recommendedName>
    <alternativeName>
        <fullName evidence="2">Homoserine transacetylase</fullName>
        <shortName evidence="2">HTA</shortName>
    </alternativeName>
</protein>
<dbReference type="GO" id="GO:0005737">
    <property type="term" value="C:cytoplasm"/>
    <property type="evidence" value="ECO:0007669"/>
    <property type="project" value="UniProtKB-SubCell"/>
</dbReference>
<dbReference type="EMBL" id="BMDC01000002">
    <property type="protein sequence ID" value="GGH63267.1"/>
    <property type="molecule type" value="Genomic_DNA"/>
</dbReference>
<dbReference type="NCBIfam" id="TIGR01392">
    <property type="entry name" value="homoserO_Ac_trn"/>
    <property type="match status" value="1"/>
</dbReference>
<dbReference type="InterPro" id="IPR029058">
    <property type="entry name" value="AB_hydrolase_fold"/>
</dbReference>
<keyword evidence="2" id="KW-0963">Cytoplasm</keyword>
<dbReference type="PANTHER" id="PTHR32268">
    <property type="entry name" value="HOMOSERINE O-ACETYLTRANSFERASE"/>
    <property type="match status" value="1"/>
</dbReference>
<evidence type="ECO:0000256" key="3">
    <source>
        <dbReference type="PIRSR" id="PIRSR000443-1"/>
    </source>
</evidence>
<comment type="pathway">
    <text evidence="2">Amino-acid biosynthesis; L-methionine biosynthesis via de novo pathway; O-acetyl-L-homoserine from L-homoserine: step 1/1.</text>
</comment>
<dbReference type="NCBIfam" id="NF001209">
    <property type="entry name" value="PRK00175.1"/>
    <property type="match status" value="1"/>
</dbReference>
<feature type="binding site" evidence="2">
    <location>
        <position position="366"/>
    </location>
    <ligand>
        <name>substrate</name>
    </ligand>
</feature>
<feature type="active site" evidence="2 3">
    <location>
        <position position="335"/>
    </location>
</feature>
<dbReference type="InterPro" id="IPR008220">
    <property type="entry name" value="HAT_MetX-like"/>
</dbReference>
<keyword evidence="1 2" id="KW-0808">Transferase</keyword>
<dbReference type="Pfam" id="PF00561">
    <property type="entry name" value="Abhydrolase_1"/>
    <property type="match status" value="1"/>
</dbReference>
<organism evidence="5 6">
    <name type="scientific">Rothia aerolata</name>
    <dbReference type="NCBI Taxonomy" id="1812262"/>
    <lineage>
        <taxon>Bacteria</taxon>
        <taxon>Bacillati</taxon>
        <taxon>Actinomycetota</taxon>
        <taxon>Actinomycetes</taxon>
        <taxon>Micrococcales</taxon>
        <taxon>Micrococcaceae</taxon>
        <taxon>Rothia</taxon>
    </lineage>
</organism>
<comment type="catalytic activity">
    <reaction evidence="2">
        <text>L-homoserine + acetyl-CoA = O-acetyl-L-homoserine + CoA</text>
        <dbReference type="Rhea" id="RHEA:13701"/>
        <dbReference type="ChEBI" id="CHEBI:57287"/>
        <dbReference type="ChEBI" id="CHEBI:57288"/>
        <dbReference type="ChEBI" id="CHEBI:57476"/>
        <dbReference type="ChEBI" id="CHEBI:57716"/>
        <dbReference type="EC" id="2.3.1.31"/>
    </reaction>
</comment>
<dbReference type="Gene3D" id="3.40.50.1820">
    <property type="entry name" value="alpha/beta hydrolase"/>
    <property type="match status" value="1"/>
</dbReference>
<dbReference type="RefSeq" id="WP_188359688.1">
    <property type="nucleotide sequence ID" value="NZ_BMDC01000002.1"/>
</dbReference>
<gene>
    <name evidence="5" type="primary">metX</name>
    <name evidence="2" type="synonym">metXA</name>
    <name evidence="5" type="ORF">GCM10007359_14360</name>
</gene>
<comment type="subcellular location">
    <subcellularLocation>
        <location evidence="2">Cytoplasm</location>
    </subcellularLocation>
</comment>
<dbReference type="AlphaFoldDB" id="A0A917IV25"/>
<sequence length="401" mass="43500">MTAQPLPLEQPGPRADGVLKYARIGELTLENGQVLPDVTLAYETWGQLNETADNVILVLHALTGDTHVSRGVVTEEMDDAARVAASHEGWWAGIVGPGCVIDTNRYFVLAPNMLGGCYGSTGPSSPAPDGKPYGSRFPQITIRDSVAAERILLDQLGIRSLRYVIGASLGGARSIEWAATYPELVEGCAVVASGHSATGDQLAWAQTQNLAIRSDPAWAGGDYYGSEGPVAGLGIARRIAHTTYRSAPELNYRFGRQPQGEEKPLADFNASRGRYEVESYLDHQAEKFVHRFDANSYLAINEALMTHDVTRGRGTLKQTLGRTHCNWLIAYVDTDRLFFPSESMIIAAEAPGNVEAHAIRSPCGHDGFLIETDQVEALLRRAFAEQDERLARSVGYLMAGA</sequence>
<comment type="similarity">
    <text evidence="2">Belongs to the AB hydrolase superfamily. MetX family.</text>
</comment>
<dbReference type="GO" id="GO:0009092">
    <property type="term" value="P:homoserine metabolic process"/>
    <property type="evidence" value="ECO:0007669"/>
    <property type="project" value="TreeGrafter"/>
</dbReference>
<feature type="domain" description="AB hydrolase-1" evidence="4">
    <location>
        <begin position="55"/>
        <end position="370"/>
    </location>
</feature>
<feature type="active site" evidence="2 3">
    <location>
        <position position="365"/>
    </location>
</feature>
<comment type="caution">
    <text evidence="5">The sequence shown here is derived from an EMBL/GenBank/DDBJ whole genome shotgun (WGS) entry which is preliminary data.</text>
</comment>
<feature type="binding site" evidence="2">
    <location>
        <position position="237"/>
    </location>
    <ligand>
        <name>substrate</name>
    </ligand>
</feature>
<accession>A0A917IV25</accession>
<name>A0A917IV25_9MICC</name>
<evidence type="ECO:0000256" key="1">
    <source>
        <dbReference type="ARBA" id="ARBA00022679"/>
    </source>
</evidence>
<keyword evidence="2" id="KW-0028">Amino-acid biosynthesis</keyword>
<comment type="subunit">
    <text evidence="2">Homodimer.</text>
</comment>
<dbReference type="PIRSF" id="PIRSF000443">
    <property type="entry name" value="Homoser_Ac_trans"/>
    <property type="match status" value="1"/>
</dbReference>
<comment type="function">
    <text evidence="2">Transfers an acetyl group from acetyl-CoA to L-homoserine, forming acetyl-L-homoserine.</text>
</comment>
<feature type="active site" description="Nucleophile" evidence="2 3">
    <location>
        <position position="168"/>
    </location>
</feature>
<dbReference type="GO" id="GO:0004414">
    <property type="term" value="F:homoserine O-acetyltransferase activity"/>
    <property type="evidence" value="ECO:0007669"/>
    <property type="project" value="UniProtKB-UniRule"/>
</dbReference>
<evidence type="ECO:0000256" key="2">
    <source>
        <dbReference type="HAMAP-Rule" id="MF_00296"/>
    </source>
</evidence>
<keyword evidence="2" id="KW-0486">Methionine biosynthesis</keyword>
<evidence type="ECO:0000313" key="5">
    <source>
        <dbReference type="EMBL" id="GGH63267.1"/>
    </source>
</evidence>
<dbReference type="SUPFAM" id="SSF53474">
    <property type="entry name" value="alpha/beta-Hydrolases"/>
    <property type="match status" value="1"/>
</dbReference>
<keyword evidence="2" id="KW-0012">Acyltransferase</keyword>
<dbReference type="EC" id="2.3.1.31" evidence="2"/>
<comment type="caution">
    <text evidence="2">Lacks conserved residue(s) required for the propagation of feature annotation.</text>
</comment>
<dbReference type="Proteomes" id="UP000600171">
    <property type="component" value="Unassembled WGS sequence"/>
</dbReference>
<dbReference type="HAMAP" id="MF_00296">
    <property type="entry name" value="MetX_acyltransf"/>
    <property type="match status" value="1"/>
</dbReference>
<dbReference type="PANTHER" id="PTHR32268:SF11">
    <property type="entry name" value="HOMOSERINE O-ACETYLTRANSFERASE"/>
    <property type="match status" value="1"/>
</dbReference>
<reference evidence="5 6" key="1">
    <citation type="journal article" date="2014" name="Int. J. Syst. Evol. Microbiol.">
        <title>Complete genome sequence of Corynebacterium casei LMG S-19264T (=DSM 44701T), isolated from a smear-ripened cheese.</title>
        <authorList>
            <consortium name="US DOE Joint Genome Institute (JGI-PGF)"/>
            <person name="Walter F."/>
            <person name="Albersmeier A."/>
            <person name="Kalinowski J."/>
            <person name="Ruckert C."/>
        </authorList>
    </citation>
    <scope>NUCLEOTIDE SEQUENCE [LARGE SCALE GENOMIC DNA]</scope>
    <source>
        <strain evidence="5 6">CCM 8669</strain>
    </source>
</reference>
<proteinExistence type="inferred from homology"/>
<keyword evidence="6" id="KW-1185">Reference proteome</keyword>
<evidence type="ECO:0000259" key="4">
    <source>
        <dbReference type="Pfam" id="PF00561"/>
    </source>
</evidence>
<dbReference type="InterPro" id="IPR000073">
    <property type="entry name" value="AB_hydrolase_1"/>
</dbReference>
<dbReference type="GO" id="GO:0009086">
    <property type="term" value="P:methionine biosynthetic process"/>
    <property type="evidence" value="ECO:0007669"/>
    <property type="project" value="UniProtKB-UniRule"/>
</dbReference>